<accession>A0A4R2FHH2</accession>
<feature type="binding site" description="axial binding residue" evidence="9">
    <location>
        <position position="82"/>
    </location>
    <ligand>
        <name>heme c</name>
        <dbReference type="ChEBI" id="CHEBI:61717"/>
        <label>1</label>
    </ligand>
    <ligandPart>
        <name>Fe</name>
        <dbReference type="ChEBI" id="CHEBI:18248"/>
    </ligandPart>
</feature>
<comment type="PTM">
    <text evidence="8">Binds 2 heme c groups covalently per subunit.</text>
</comment>
<feature type="domain" description="Cytochrome c" evidence="11">
    <location>
        <begin position="11"/>
        <end position="105"/>
    </location>
</feature>
<dbReference type="PANTHER" id="PTHR33751">
    <property type="entry name" value="CBB3-TYPE CYTOCHROME C OXIDASE SUBUNIT FIXP"/>
    <property type="match status" value="1"/>
</dbReference>
<dbReference type="InterPro" id="IPR024167">
    <property type="entry name" value="Cytochrome_c4-like"/>
</dbReference>
<dbReference type="PIRSF" id="PIRSF000005">
    <property type="entry name" value="Cytochrome_c4"/>
    <property type="match status" value="1"/>
</dbReference>
<evidence type="ECO:0000256" key="8">
    <source>
        <dbReference type="PIRSR" id="PIRSR000005-1"/>
    </source>
</evidence>
<keyword evidence="5" id="KW-0574">Periplasm</keyword>
<keyword evidence="3 8" id="KW-0349">Heme</keyword>
<evidence type="ECO:0000256" key="6">
    <source>
        <dbReference type="ARBA" id="ARBA00022982"/>
    </source>
</evidence>
<feature type="chain" id="PRO_5020984105" evidence="10">
    <location>
        <begin position="23"/>
        <end position="208"/>
    </location>
</feature>
<feature type="binding site" description="covalent" evidence="8">
    <location>
        <position position="136"/>
    </location>
    <ligand>
        <name>heme c</name>
        <dbReference type="ChEBI" id="CHEBI:61717"/>
        <label>2</label>
    </ligand>
</feature>
<keyword evidence="4 9" id="KW-0479">Metal-binding</keyword>
<dbReference type="Pfam" id="PF00034">
    <property type="entry name" value="Cytochrom_C"/>
    <property type="match status" value="2"/>
</dbReference>
<dbReference type="Proteomes" id="UP000294832">
    <property type="component" value="Unassembled WGS sequence"/>
</dbReference>
<evidence type="ECO:0000256" key="5">
    <source>
        <dbReference type="ARBA" id="ARBA00022764"/>
    </source>
</evidence>
<keyword evidence="7 9" id="KW-0408">Iron</keyword>
<name>A0A4R2FHH2_9GAMM</name>
<feature type="signal peptide" evidence="10">
    <location>
        <begin position="1"/>
        <end position="22"/>
    </location>
</feature>
<dbReference type="GO" id="GO:0042597">
    <property type="term" value="C:periplasmic space"/>
    <property type="evidence" value="ECO:0007669"/>
    <property type="project" value="UniProtKB-SubCell"/>
</dbReference>
<feature type="binding site" description="axial binding residue" evidence="9">
    <location>
        <position position="36"/>
    </location>
    <ligand>
        <name>heme c</name>
        <dbReference type="ChEBI" id="CHEBI:61717"/>
        <label>1</label>
    </ligand>
    <ligandPart>
        <name>Fe</name>
        <dbReference type="ChEBI" id="CHEBI:18248"/>
    </ligandPart>
</feature>
<dbReference type="InterPro" id="IPR050597">
    <property type="entry name" value="Cytochrome_c_Oxidase_Subunit"/>
</dbReference>
<reference evidence="12 13" key="1">
    <citation type="submission" date="2019-03" db="EMBL/GenBank/DDBJ databases">
        <title>Freshwater and sediment microbial communities from various areas in North America, analyzing microbe dynamics in response to fracking.</title>
        <authorList>
            <person name="Lamendella R."/>
        </authorList>
    </citation>
    <scope>NUCLEOTIDE SEQUENCE [LARGE SCALE GENOMIC DNA]</scope>
    <source>
        <strain evidence="12 13">74A</strain>
    </source>
</reference>
<dbReference type="InterPro" id="IPR009056">
    <property type="entry name" value="Cyt_c-like_dom"/>
</dbReference>
<organism evidence="12 13">
    <name type="scientific">Shewanella fodinae</name>
    <dbReference type="NCBI Taxonomy" id="552357"/>
    <lineage>
        <taxon>Bacteria</taxon>
        <taxon>Pseudomonadati</taxon>
        <taxon>Pseudomonadota</taxon>
        <taxon>Gammaproteobacteria</taxon>
        <taxon>Alteromonadales</taxon>
        <taxon>Shewanellaceae</taxon>
        <taxon>Shewanella</taxon>
    </lineage>
</organism>
<sequence>MKIRLFLGSTLLLISGLFTVQATTVPEKAAICSGCHGTDGNSLVQEYPTLAGQRALYLQRQLQAFRAAAHSNNKEGRADPIMSSMAATLSDAEIAGLAQYYANQPVHKATKPIAMTDDAGKNLFDGGDLSRDIAACAACHGPDGKGMAAAGFPSLLGQTPHYLVEQLQKFKHGDRKDDYQGMMQDTSAKLTAQDMQALAEYIAQMPTD</sequence>
<evidence type="ECO:0000256" key="7">
    <source>
        <dbReference type="ARBA" id="ARBA00023004"/>
    </source>
</evidence>
<keyword evidence="2" id="KW-0813">Transport</keyword>
<keyword evidence="10" id="KW-0732">Signal</keyword>
<feature type="binding site" description="covalent" evidence="8">
    <location>
        <position position="35"/>
    </location>
    <ligand>
        <name>heme c</name>
        <dbReference type="ChEBI" id="CHEBI:61717"/>
        <label>1</label>
    </ligand>
</feature>
<evidence type="ECO:0000256" key="10">
    <source>
        <dbReference type="SAM" id="SignalP"/>
    </source>
</evidence>
<dbReference type="AlphaFoldDB" id="A0A4R2FHH2"/>
<feature type="binding site" description="axial binding residue" evidence="9">
    <location>
        <position position="183"/>
    </location>
    <ligand>
        <name>heme c</name>
        <dbReference type="ChEBI" id="CHEBI:61717"/>
        <label>2</label>
    </ligand>
    <ligandPart>
        <name>Fe</name>
        <dbReference type="ChEBI" id="CHEBI:18248"/>
    </ligandPart>
</feature>
<proteinExistence type="predicted"/>
<dbReference type="EMBL" id="SLWF01000005">
    <property type="protein sequence ID" value="TCN87139.1"/>
    <property type="molecule type" value="Genomic_DNA"/>
</dbReference>
<evidence type="ECO:0000313" key="12">
    <source>
        <dbReference type="EMBL" id="TCN87139.1"/>
    </source>
</evidence>
<evidence type="ECO:0000256" key="4">
    <source>
        <dbReference type="ARBA" id="ARBA00022723"/>
    </source>
</evidence>
<evidence type="ECO:0000259" key="11">
    <source>
        <dbReference type="PROSITE" id="PS51007"/>
    </source>
</evidence>
<dbReference type="OrthoDB" id="9773456at2"/>
<evidence type="ECO:0000313" key="13">
    <source>
        <dbReference type="Proteomes" id="UP000294832"/>
    </source>
</evidence>
<dbReference type="PROSITE" id="PS51007">
    <property type="entry name" value="CYTC"/>
    <property type="match status" value="2"/>
</dbReference>
<comment type="caution">
    <text evidence="12">The sequence shown here is derived from an EMBL/GenBank/DDBJ whole genome shotgun (WGS) entry which is preliminary data.</text>
</comment>
<dbReference type="GO" id="GO:0005506">
    <property type="term" value="F:iron ion binding"/>
    <property type="evidence" value="ECO:0007669"/>
    <property type="project" value="InterPro"/>
</dbReference>
<feature type="domain" description="Cytochrome c" evidence="11">
    <location>
        <begin position="115"/>
        <end position="206"/>
    </location>
</feature>
<keyword evidence="6" id="KW-0249">Electron transport</keyword>
<evidence type="ECO:0000256" key="3">
    <source>
        <dbReference type="ARBA" id="ARBA00022617"/>
    </source>
</evidence>
<gene>
    <name evidence="12" type="ORF">EDC91_105142</name>
</gene>
<protein>
    <submittedName>
        <fullName evidence="12">Cytochrome c553</fullName>
    </submittedName>
</protein>
<feature type="binding site" description="axial binding residue" evidence="9">
    <location>
        <position position="140"/>
    </location>
    <ligand>
        <name>heme c</name>
        <dbReference type="ChEBI" id="CHEBI:61717"/>
        <label>2</label>
    </ligand>
    <ligandPart>
        <name>Fe</name>
        <dbReference type="ChEBI" id="CHEBI:18248"/>
    </ligandPart>
</feature>
<feature type="binding site" description="covalent" evidence="8">
    <location>
        <position position="32"/>
    </location>
    <ligand>
        <name>heme c</name>
        <dbReference type="ChEBI" id="CHEBI:61717"/>
        <label>1</label>
    </ligand>
</feature>
<dbReference type="SUPFAM" id="SSF46626">
    <property type="entry name" value="Cytochrome c"/>
    <property type="match status" value="2"/>
</dbReference>
<comment type="subcellular location">
    <subcellularLocation>
        <location evidence="1">Periplasm</location>
    </subcellularLocation>
</comment>
<dbReference type="Gene3D" id="1.10.760.10">
    <property type="entry name" value="Cytochrome c-like domain"/>
    <property type="match status" value="2"/>
</dbReference>
<feature type="binding site" description="covalent" evidence="8">
    <location>
        <position position="139"/>
    </location>
    <ligand>
        <name>heme c</name>
        <dbReference type="ChEBI" id="CHEBI:61717"/>
        <label>2</label>
    </ligand>
</feature>
<evidence type="ECO:0000256" key="2">
    <source>
        <dbReference type="ARBA" id="ARBA00022448"/>
    </source>
</evidence>
<dbReference type="GO" id="GO:0020037">
    <property type="term" value="F:heme binding"/>
    <property type="evidence" value="ECO:0007669"/>
    <property type="project" value="InterPro"/>
</dbReference>
<evidence type="ECO:0000256" key="1">
    <source>
        <dbReference type="ARBA" id="ARBA00004418"/>
    </source>
</evidence>
<dbReference type="GO" id="GO:0009055">
    <property type="term" value="F:electron transfer activity"/>
    <property type="evidence" value="ECO:0007669"/>
    <property type="project" value="InterPro"/>
</dbReference>
<dbReference type="InterPro" id="IPR036909">
    <property type="entry name" value="Cyt_c-like_dom_sf"/>
</dbReference>
<evidence type="ECO:0000256" key="9">
    <source>
        <dbReference type="PIRSR" id="PIRSR000005-2"/>
    </source>
</evidence>
<dbReference type="PANTHER" id="PTHR33751:SF9">
    <property type="entry name" value="CYTOCHROME C4"/>
    <property type="match status" value="1"/>
</dbReference>
<keyword evidence="13" id="KW-1185">Reference proteome</keyword>
<dbReference type="RefSeq" id="WP_133038304.1">
    <property type="nucleotide sequence ID" value="NZ_SLWF01000005.1"/>
</dbReference>